<sequence length="437" mass="48684">MLTCFQTASWSCVGPLSLAPEKARLHYKTREVTEVRKDKSNGNSTIAEKKQVSSKKGSSLLSKRGKASKETEVKEIPQDEEYEHWVGREHLEKQFHLSETASQVLSSLAPPGGGFWNCSRVTLFTVQCFDVWMGWLAVSCHLSTGMAGDGGTISAPLSSSPQVMGLKPLTLQATLAPSEETGWLEPNSLAPLLCKTAVRGYSPLSLTADCPHALMAPSPSVVDKAFWVRDVYFLDPDCTAKSSEGLLLWAASPLLTLNFPATAHIFDQIHDFQQFLGFLGIYCSSPASATSYVFERRLVDENGEGKRRYNMSKSNWEKLMGELIPPSPVEQDDNVNTKPKQLTWALQDAKRKSIPVVKGETKAGNMPWNDRLRARRTNRCLDPAGRVVLLNNYRERKRLVQEQLQRAPWVVPFKIALGKLFNTAMLMMNIQQQLLSP</sequence>
<reference evidence="2" key="1">
    <citation type="submission" date="2020-11" db="EMBL/GenBank/DDBJ databases">
        <authorList>
            <person name="Tran Van P."/>
        </authorList>
    </citation>
    <scope>NUCLEOTIDE SEQUENCE</scope>
</reference>
<accession>A0A7R8VHT8</accession>
<dbReference type="AlphaFoldDB" id="A0A7R8VHT8"/>
<proteinExistence type="predicted"/>
<feature type="region of interest" description="Disordered" evidence="1">
    <location>
        <begin position="36"/>
        <end position="74"/>
    </location>
</feature>
<name>A0A7R8VHT8_TIMDO</name>
<evidence type="ECO:0000313" key="2">
    <source>
        <dbReference type="EMBL" id="CAD7198881.1"/>
    </source>
</evidence>
<dbReference type="EMBL" id="OA566424">
    <property type="protein sequence ID" value="CAD7198881.1"/>
    <property type="molecule type" value="Genomic_DNA"/>
</dbReference>
<protein>
    <submittedName>
        <fullName evidence="2">Uncharacterized protein</fullName>
    </submittedName>
</protein>
<organism evidence="2">
    <name type="scientific">Timema douglasi</name>
    <name type="common">Walking stick</name>
    <dbReference type="NCBI Taxonomy" id="61478"/>
    <lineage>
        <taxon>Eukaryota</taxon>
        <taxon>Metazoa</taxon>
        <taxon>Ecdysozoa</taxon>
        <taxon>Arthropoda</taxon>
        <taxon>Hexapoda</taxon>
        <taxon>Insecta</taxon>
        <taxon>Pterygota</taxon>
        <taxon>Neoptera</taxon>
        <taxon>Polyneoptera</taxon>
        <taxon>Phasmatodea</taxon>
        <taxon>Timematodea</taxon>
        <taxon>Timematoidea</taxon>
        <taxon>Timematidae</taxon>
        <taxon>Timema</taxon>
    </lineage>
</organism>
<evidence type="ECO:0000256" key="1">
    <source>
        <dbReference type="SAM" id="MobiDB-lite"/>
    </source>
</evidence>
<gene>
    <name evidence="2" type="ORF">TDIB3V08_LOCUS5155</name>
</gene>